<dbReference type="InterPro" id="IPR014044">
    <property type="entry name" value="CAP_dom"/>
</dbReference>
<dbReference type="PROSITE" id="PS51257">
    <property type="entry name" value="PROKAR_LIPOPROTEIN"/>
    <property type="match status" value="1"/>
</dbReference>
<sequence>MRKGYVFLLLAIVIACPCAVAKSKYKRKDSWNDRSGHAILKYHNYYRESQGGCYMNKLEYDKDLESEAKKQWEQLCDNTFVYSHSFGQNVAYGKAEYDLSTFIDKSLKNMMKEKDFYLLNQTDCGKSCRYTQMVWDQTSRLGCFAKRCPLLRDVDSGKNAWLLVCLYSPRGNIANLPAYAGNCMKWIRCRYGQAKAPNSKLCLSQEDFLCEDHKTFSCNYDKNQGMCDRREKRIYMQKVCRKSCTKCTIPCLDKSAHCVRYRNKPSTCIFYSKDASVFCRKSCNMCQ</sequence>
<evidence type="ECO:0000256" key="2">
    <source>
        <dbReference type="SAM" id="SignalP"/>
    </source>
</evidence>
<gene>
    <name evidence="4" type="ORF">PoB_006653600</name>
</gene>
<comment type="caution">
    <text evidence="4">The sequence shown here is derived from an EMBL/GenBank/DDBJ whole genome shotgun (WGS) entry which is preliminary data.</text>
</comment>
<dbReference type="InterPro" id="IPR001283">
    <property type="entry name" value="CRISP-related"/>
</dbReference>
<evidence type="ECO:0000313" key="4">
    <source>
        <dbReference type="EMBL" id="GFO40031.1"/>
    </source>
</evidence>
<keyword evidence="2" id="KW-0732">Signal</keyword>
<dbReference type="InterPro" id="IPR003582">
    <property type="entry name" value="ShKT_dom"/>
</dbReference>
<dbReference type="SUPFAM" id="SSF55797">
    <property type="entry name" value="PR-1-like"/>
    <property type="match status" value="1"/>
</dbReference>
<dbReference type="Proteomes" id="UP000735302">
    <property type="component" value="Unassembled WGS sequence"/>
</dbReference>
<organism evidence="4 5">
    <name type="scientific">Plakobranchus ocellatus</name>
    <dbReference type="NCBI Taxonomy" id="259542"/>
    <lineage>
        <taxon>Eukaryota</taxon>
        <taxon>Metazoa</taxon>
        <taxon>Spiralia</taxon>
        <taxon>Lophotrochozoa</taxon>
        <taxon>Mollusca</taxon>
        <taxon>Gastropoda</taxon>
        <taxon>Heterobranchia</taxon>
        <taxon>Euthyneura</taxon>
        <taxon>Panpulmonata</taxon>
        <taxon>Sacoglossa</taxon>
        <taxon>Placobranchoidea</taxon>
        <taxon>Plakobranchidae</taxon>
        <taxon>Plakobranchus</taxon>
    </lineage>
</organism>
<dbReference type="PANTHER" id="PTHR10334">
    <property type="entry name" value="CYSTEINE-RICH SECRETORY PROTEIN-RELATED"/>
    <property type="match status" value="1"/>
</dbReference>
<dbReference type="AlphaFoldDB" id="A0AAV4D7A3"/>
<evidence type="ECO:0000256" key="1">
    <source>
        <dbReference type="PROSITE-ProRule" id="PRU01005"/>
    </source>
</evidence>
<evidence type="ECO:0000259" key="3">
    <source>
        <dbReference type="PROSITE" id="PS51670"/>
    </source>
</evidence>
<reference evidence="4 5" key="1">
    <citation type="journal article" date="2021" name="Elife">
        <title>Chloroplast acquisition without the gene transfer in kleptoplastic sea slugs, Plakobranchus ocellatus.</title>
        <authorList>
            <person name="Maeda T."/>
            <person name="Takahashi S."/>
            <person name="Yoshida T."/>
            <person name="Shimamura S."/>
            <person name="Takaki Y."/>
            <person name="Nagai Y."/>
            <person name="Toyoda A."/>
            <person name="Suzuki Y."/>
            <person name="Arimoto A."/>
            <person name="Ishii H."/>
            <person name="Satoh N."/>
            <person name="Nishiyama T."/>
            <person name="Hasebe M."/>
            <person name="Maruyama T."/>
            <person name="Minagawa J."/>
            <person name="Obokata J."/>
            <person name="Shigenobu S."/>
        </authorList>
    </citation>
    <scope>NUCLEOTIDE SEQUENCE [LARGE SCALE GENOMIC DNA]</scope>
</reference>
<dbReference type="EMBL" id="BLXT01007574">
    <property type="protein sequence ID" value="GFO40031.1"/>
    <property type="molecule type" value="Genomic_DNA"/>
</dbReference>
<feature type="signal peptide" evidence="2">
    <location>
        <begin position="1"/>
        <end position="21"/>
    </location>
</feature>
<name>A0AAV4D7A3_9GAST</name>
<dbReference type="Pfam" id="PF00188">
    <property type="entry name" value="CAP"/>
    <property type="match status" value="1"/>
</dbReference>
<comment type="caution">
    <text evidence="1">Lacks conserved residue(s) required for the propagation of feature annotation.</text>
</comment>
<keyword evidence="5" id="KW-1185">Reference proteome</keyword>
<dbReference type="SMART" id="SM00198">
    <property type="entry name" value="SCP"/>
    <property type="match status" value="1"/>
</dbReference>
<dbReference type="InterPro" id="IPR035940">
    <property type="entry name" value="CAP_sf"/>
</dbReference>
<dbReference type="PROSITE" id="PS51670">
    <property type="entry name" value="SHKT"/>
    <property type="match status" value="1"/>
</dbReference>
<evidence type="ECO:0000313" key="5">
    <source>
        <dbReference type="Proteomes" id="UP000735302"/>
    </source>
</evidence>
<dbReference type="Gene3D" id="3.40.33.10">
    <property type="entry name" value="CAP"/>
    <property type="match status" value="1"/>
</dbReference>
<accession>A0AAV4D7A3</accession>
<feature type="chain" id="PRO_5043864847" evidence="2">
    <location>
        <begin position="22"/>
        <end position="287"/>
    </location>
</feature>
<feature type="domain" description="ShKT" evidence="3">
    <location>
        <begin position="210"/>
        <end position="247"/>
    </location>
</feature>
<protein>
    <submittedName>
        <fullName evidence="4">Peptidase inhibitor 16</fullName>
    </submittedName>
</protein>
<dbReference type="CDD" id="cd05380">
    <property type="entry name" value="CAP_euk"/>
    <property type="match status" value="1"/>
</dbReference>
<proteinExistence type="predicted"/>